<sequence>MTQEPSDLTALESDGSAVSRLGFGCMSMTGAYGPAHSQAAAAPDLAARTLRLSTTDLGDLSDVDAAVPVTGHRRPRLT</sequence>
<evidence type="ECO:0000313" key="1">
    <source>
        <dbReference type="EMBL" id="KIZ15299.1"/>
    </source>
</evidence>
<evidence type="ECO:0000313" key="2">
    <source>
        <dbReference type="Proteomes" id="UP000032458"/>
    </source>
</evidence>
<proteinExistence type="predicted"/>
<accession>A0A0D7CGB9</accession>
<protein>
    <recommendedName>
        <fullName evidence="3">Aldo/keto reductase</fullName>
    </recommendedName>
</protein>
<reference evidence="1 2" key="1">
    <citation type="submission" date="2014-09" db="EMBL/GenBank/DDBJ databases">
        <title>Draft genome sequence of Streptomyces natalensis ATCC 27448, producer of the antifungal pimaricin.</title>
        <authorList>
            <person name="Mendes M.V."/>
            <person name="Beites T."/>
            <person name="Pires S."/>
            <person name="Santos C.L."/>
            <person name="Moradas-Ferreira P."/>
        </authorList>
    </citation>
    <scope>NUCLEOTIDE SEQUENCE [LARGE SCALE GENOMIC DNA]</scope>
    <source>
        <strain evidence="1 2">ATCC 27448</strain>
    </source>
</reference>
<organism evidence="1 2">
    <name type="scientific">Streptomyces natalensis ATCC 27448</name>
    <dbReference type="NCBI Taxonomy" id="1240678"/>
    <lineage>
        <taxon>Bacteria</taxon>
        <taxon>Bacillati</taxon>
        <taxon>Actinomycetota</taxon>
        <taxon>Actinomycetes</taxon>
        <taxon>Kitasatosporales</taxon>
        <taxon>Streptomycetaceae</taxon>
        <taxon>Streptomyces</taxon>
    </lineage>
</organism>
<dbReference type="RefSeq" id="WP_030066039.1">
    <property type="nucleotide sequence ID" value="NZ_JRKI01000034.1"/>
</dbReference>
<dbReference type="Proteomes" id="UP000032458">
    <property type="component" value="Unassembled WGS sequence"/>
</dbReference>
<dbReference type="EMBL" id="JRKI01000034">
    <property type="protein sequence ID" value="KIZ15299.1"/>
    <property type="molecule type" value="Genomic_DNA"/>
</dbReference>
<evidence type="ECO:0008006" key="3">
    <source>
        <dbReference type="Google" id="ProtNLM"/>
    </source>
</evidence>
<comment type="caution">
    <text evidence="1">The sequence shown here is derived from an EMBL/GenBank/DDBJ whole genome shotgun (WGS) entry which is preliminary data.</text>
</comment>
<keyword evidence="2" id="KW-1185">Reference proteome</keyword>
<dbReference type="PATRIC" id="fig|1240678.4.peg.5822"/>
<gene>
    <name evidence="1" type="ORF">SNA_27355</name>
</gene>
<name>A0A0D7CGB9_9ACTN</name>
<dbReference type="AlphaFoldDB" id="A0A0D7CGB9"/>